<feature type="region of interest" description="Disordered" evidence="1">
    <location>
        <begin position="1"/>
        <end position="24"/>
    </location>
</feature>
<protein>
    <submittedName>
        <fullName evidence="2">Uncharacterized protein</fullName>
    </submittedName>
</protein>
<gene>
    <name evidence="2" type="ORF">BQ8482_20091</name>
</gene>
<reference evidence="3" key="1">
    <citation type="submission" date="2016-12" db="EMBL/GenBank/DDBJ databases">
        <authorList>
            <person name="Brunel B."/>
        </authorList>
    </citation>
    <scope>NUCLEOTIDE SEQUENCE [LARGE SCALE GENOMIC DNA]</scope>
</reference>
<evidence type="ECO:0000313" key="3">
    <source>
        <dbReference type="Proteomes" id="UP000245698"/>
    </source>
</evidence>
<organism evidence="2 3">
    <name type="scientific">Mesorhizobium delmotii</name>
    <dbReference type="NCBI Taxonomy" id="1631247"/>
    <lineage>
        <taxon>Bacteria</taxon>
        <taxon>Pseudomonadati</taxon>
        <taxon>Pseudomonadota</taxon>
        <taxon>Alphaproteobacteria</taxon>
        <taxon>Hyphomicrobiales</taxon>
        <taxon>Phyllobacteriaceae</taxon>
        <taxon>Mesorhizobium</taxon>
    </lineage>
</organism>
<proteinExistence type="predicted"/>
<evidence type="ECO:0000256" key="1">
    <source>
        <dbReference type="SAM" id="MobiDB-lite"/>
    </source>
</evidence>
<evidence type="ECO:0000313" key="2">
    <source>
        <dbReference type="EMBL" id="SJM31476.1"/>
    </source>
</evidence>
<sequence length="36" mass="3955">MEMERRRSFAPPSVLPDISPTSGEIGSFVVPLLLQP</sequence>
<dbReference type="EMBL" id="FUIG01000026">
    <property type="protein sequence ID" value="SJM31476.1"/>
    <property type="molecule type" value="Genomic_DNA"/>
</dbReference>
<name>A0A2P9AK05_9HYPH</name>
<accession>A0A2P9AK05</accession>
<dbReference type="AlphaFoldDB" id="A0A2P9AK05"/>
<dbReference type="Proteomes" id="UP000245698">
    <property type="component" value="Unassembled WGS sequence"/>
</dbReference>
<keyword evidence="3" id="KW-1185">Reference proteome</keyword>